<evidence type="ECO:0000313" key="3">
    <source>
        <dbReference type="Proteomes" id="UP000032352"/>
    </source>
</evidence>
<dbReference type="SUPFAM" id="SSF160631">
    <property type="entry name" value="SMI1/KNR4-like"/>
    <property type="match status" value="1"/>
</dbReference>
<dbReference type="AlphaFoldDB" id="A0AAE9Z927"/>
<sequence>MNVKLQKIKKLSDADITLFEKKIGFELPFSFRNFLLKFNGAEPETNIFNIESANDSGVNGFIPLNEILKEAKNLDCIDKTILPIAWAEGGNYVVLDTRDGIVYFWDHEVPSEEHKLANDIDLFLNNLKPFDPESIELKEGQVESAWIDPNFLKNL</sequence>
<keyword evidence="3" id="KW-1185">Reference proteome</keyword>
<accession>A0AAE9Z927</accession>
<proteinExistence type="predicted"/>
<dbReference type="KEGG" id="tvd:SG34_029970"/>
<dbReference type="Pfam" id="PF09346">
    <property type="entry name" value="SMI1_KNR4"/>
    <property type="match status" value="1"/>
</dbReference>
<dbReference type="InterPro" id="IPR037883">
    <property type="entry name" value="Knr4/Smi1-like_sf"/>
</dbReference>
<dbReference type="InterPro" id="IPR018958">
    <property type="entry name" value="Knr4/Smi1-like_dom"/>
</dbReference>
<dbReference type="SMART" id="SM00860">
    <property type="entry name" value="SMI1_KNR4"/>
    <property type="match status" value="1"/>
</dbReference>
<dbReference type="Gene3D" id="3.40.1580.10">
    <property type="entry name" value="SMI1/KNR4-like"/>
    <property type="match status" value="1"/>
</dbReference>
<dbReference type="EMBL" id="CP059734">
    <property type="protein sequence ID" value="WDE09010.1"/>
    <property type="molecule type" value="Genomic_DNA"/>
</dbReference>
<reference evidence="2 3" key="2">
    <citation type="journal article" date="2022" name="Mar. Drugs">
        <title>Bioassay-Guided Fractionation Leads to the Detection of Cholic Acid Generated by the Rare Thalassomonas sp.</title>
        <authorList>
            <person name="Pheiffer F."/>
            <person name="Schneider Y.K."/>
            <person name="Hansen E.H."/>
            <person name="Andersen J.H."/>
            <person name="Isaksson J."/>
            <person name="Busche T."/>
            <person name="R C."/>
            <person name="Kalinowski J."/>
            <person name="Zyl L.V."/>
            <person name="Trindade M."/>
        </authorList>
    </citation>
    <scope>NUCLEOTIDE SEQUENCE [LARGE SCALE GENOMIC DNA]</scope>
    <source>
        <strain evidence="2 3">XOM25</strain>
    </source>
</reference>
<evidence type="ECO:0000259" key="1">
    <source>
        <dbReference type="SMART" id="SM00860"/>
    </source>
</evidence>
<dbReference type="RefSeq" id="WP_044841037.1">
    <property type="nucleotide sequence ID" value="NZ_CP059734.1"/>
</dbReference>
<gene>
    <name evidence="2" type="ORF">SG34_029970</name>
</gene>
<protein>
    <submittedName>
        <fullName evidence="2">SMI1/KNR4 family protein</fullName>
    </submittedName>
</protein>
<name>A0AAE9Z927_9GAMM</name>
<evidence type="ECO:0000313" key="2">
    <source>
        <dbReference type="EMBL" id="WDE09010.1"/>
    </source>
</evidence>
<organism evidence="2 3">
    <name type="scientific">Thalassomonas viridans</name>
    <dbReference type="NCBI Taxonomy" id="137584"/>
    <lineage>
        <taxon>Bacteria</taxon>
        <taxon>Pseudomonadati</taxon>
        <taxon>Pseudomonadota</taxon>
        <taxon>Gammaproteobacteria</taxon>
        <taxon>Alteromonadales</taxon>
        <taxon>Colwelliaceae</taxon>
        <taxon>Thalassomonas</taxon>
    </lineage>
</organism>
<dbReference type="Proteomes" id="UP000032352">
    <property type="component" value="Chromosome pTvir"/>
</dbReference>
<reference evidence="2 3" key="1">
    <citation type="journal article" date="2015" name="Genome Announc.">
        <title>Draft Genome Sequences of Marine Isolates of Thalassomonas viridans and Thalassomonas actiniarum.</title>
        <authorList>
            <person name="Olonade I."/>
            <person name="van Zyl L.J."/>
            <person name="Trindade M."/>
        </authorList>
    </citation>
    <scope>NUCLEOTIDE SEQUENCE [LARGE SCALE GENOMIC DNA]</scope>
    <source>
        <strain evidence="2 3">XOM25</strain>
    </source>
</reference>
<feature type="domain" description="Knr4/Smi1-like" evidence="1">
    <location>
        <begin position="10"/>
        <end position="126"/>
    </location>
</feature>